<proteinExistence type="predicted"/>
<dbReference type="SUPFAM" id="SSF56059">
    <property type="entry name" value="Glutathione synthetase ATP-binding domain-like"/>
    <property type="match status" value="1"/>
</dbReference>
<evidence type="ECO:0000313" key="4">
    <source>
        <dbReference type="Proteomes" id="UP000494216"/>
    </source>
</evidence>
<dbReference type="PROSITE" id="PS50975">
    <property type="entry name" value="ATP_GRASP"/>
    <property type="match status" value="1"/>
</dbReference>
<dbReference type="Gene3D" id="3.30.470.20">
    <property type="entry name" value="ATP-grasp fold, B domain"/>
    <property type="match status" value="1"/>
</dbReference>
<dbReference type="Gene3D" id="2.30.36.100">
    <property type="match status" value="1"/>
</dbReference>
<dbReference type="EMBL" id="CADCXN010000070">
    <property type="protein sequence ID" value="CAA9891420.1"/>
    <property type="molecule type" value="Genomic_DNA"/>
</dbReference>
<name>A0A8S0X1T0_9GAMM</name>
<dbReference type="InterPro" id="IPR040803">
    <property type="entry name" value="MfnD_preATP-grasp"/>
</dbReference>
<sequence>MKILIFEYITGGGFNKQELPDSLKSEGILMLQALLDNFSVIAGIELVVMLDWRMTGTINMKGINTVVISPEDTVSDEFIRSARQCDAVWPIAPEFDFILQTLCQTVESLGKRVLASPATAVAIAGNKFKTYQHLSRNNIPAIPTRLLEDVFYSQGEWMIKPVDGAGCADSYLITGQEDFAAIARQLDQKDRFIIQPHIQGEKISLSCLFKQGQGWLLCANLQKFNIINKQYHLDGIVVNHHYGLSLYQDVIDKVAKALPDLWGYAGIDLIVTADQIGVLEINPRLTTSFAGIYAALGINVAELVLRLLEGEPVINPVCNREIIIKIKQNNHAM</sequence>
<dbReference type="GO" id="GO:0046872">
    <property type="term" value="F:metal ion binding"/>
    <property type="evidence" value="ECO:0007669"/>
    <property type="project" value="InterPro"/>
</dbReference>
<comment type="caution">
    <text evidence="3">The sequence shown here is derived from an EMBL/GenBank/DDBJ whole genome shotgun (WGS) entry which is preliminary data.</text>
</comment>
<reference evidence="3 4" key="1">
    <citation type="submission" date="2020-02" db="EMBL/GenBank/DDBJ databases">
        <authorList>
            <person name="Hogendoorn C."/>
        </authorList>
    </citation>
    <scope>NUCLEOTIDE SEQUENCE [LARGE SCALE GENOMIC DNA]</scope>
    <source>
        <strain evidence="3">METHB21</strain>
    </source>
</reference>
<dbReference type="InterPro" id="IPR003806">
    <property type="entry name" value="ATP-grasp_PylC-type"/>
</dbReference>
<dbReference type="Pfam" id="PF18301">
    <property type="entry name" value="preATP-grasp_3"/>
    <property type="match status" value="1"/>
</dbReference>
<organism evidence="3 4">
    <name type="scientific">Candidatus Methylobacter favarea</name>
    <dbReference type="NCBI Taxonomy" id="2707345"/>
    <lineage>
        <taxon>Bacteria</taxon>
        <taxon>Pseudomonadati</taxon>
        <taxon>Pseudomonadota</taxon>
        <taxon>Gammaproteobacteria</taxon>
        <taxon>Methylococcales</taxon>
        <taxon>Methylococcaceae</taxon>
        <taxon>Methylobacter</taxon>
    </lineage>
</organism>
<dbReference type="InterPro" id="IPR024710">
    <property type="entry name" value="MfnD"/>
</dbReference>
<evidence type="ECO:0000259" key="2">
    <source>
        <dbReference type="PROSITE" id="PS50975"/>
    </source>
</evidence>
<protein>
    <submittedName>
        <fullName evidence="3">Putative ATP-grasp superfamily ATP-dependent carboligase</fullName>
    </submittedName>
</protein>
<keyword evidence="1" id="KW-0067">ATP-binding</keyword>
<dbReference type="InterPro" id="IPR011761">
    <property type="entry name" value="ATP-grasp"/>
</dbReference>
<dbReference type="GO" id="GO:0005524">
    <property type="term" value="F:ATP binding"/>
    <property type="evidence" value="ECO:0007669"/>
    <property type="project" value="UniProtKB-UniRule"/>
</dbReference>
<keyword evidence="4" id="KW-1185">Reference proteome</keyword>
<keyword evidence="1" id="KW-0547">Nucleotide-binding</keyword>
<dbReference type="PIRSF" id="PIRSF016766">
    <property type="entry name" value="UCP016766_ATPgrasp"/>
    <property type="match status" value="1"/>
</dbReference>
<dbReference type="Proteomes" id="UP000494216">
    <property type="component" value="Unassembled WGS sequence"/>
</dbReference>
<evidence type="ECO:0000256" key="1">
    <source>
        <dbReference type="PROSITE-ProRule" id="PRU00409"/>
    </source>
</evidence>
<dbReference type="AlphaFoldDB" id="A0A8S0X1T0"/>
<dbReference type="Pfam" id="PF02655">
    <property type="entry name" value="ATP-grasp_3"/>
    <property type="match status" value="1"/>
</dbReference>
<feature type="domain" description="ATP-grasp" evidence="2">
    <location>
        <begin position="128"/>
        <end position="309"/>
    </location>
</feature>
<dbReference type="Gene3D" id="3.40.50.11770">
    <property type="match status" value="1"/>
</dbReference>
<gene>
    <name evidence="3" type="ORF">METHB2_400002</name>
</gene>
<evidence type="ECO:0000313" key="3">
    <source>
        <dbReference type="EMBL" id="CAA9891420.1"/>
    </source>
</evidence>
<dbReference type="RefSeq" id="WP_174626290.1">
    <property type="nucleotide sequence ID" value="NZ_CADCXN010000070.1"/>
</dbReference>
<accession>A0A8S0X1T0</accession>